<dbReference type="InterPro" id="IPR000330">
    <property type="entry name" value="SNF2_N"/>
</dbReference>
<evidence type="ECO:0000259" key="5">
    <source>
        <dbReference type="PROSITE" id="PS51192"/>
    </source>
</evidence>
<comment type="caution">
    <text evidence="8">The sequence shown here is derived from an EMBL/GenBank/DDBJ whole genome shotgun (WGS) entry which is preliminary data.</text>
</comment>
<dbReference type="CDD" id="cd18010">
    <property type="entry name" value="DEXHc_HARP_SMARCAL1"/>
    <property type="match status" value="1"/>
</dbReference>
<comment type="similarity">
    <text evidence="4">Belongs to the SNF2/RAD54 helicase family. SMARCAL1 subfamily.</text>
</comment>
<accession>A0ABQ9JUM5</accession>
<dbReference type="Gene3D" id="3.40.50.10810">
    <property type="entry name" value="Tandem AAA-ATPase domain"/>
    <property type="match status" value="1"/>
</dbReference>
<evidence type="ECO:0000256" key="1">
    <source>
        <dbReference type="ARBA" id="ARBA00004123"/>
    </source>
</evidence>
<feature type="domain" description="Helicase C-terminal" evidence="6">
    <location>
        <begin position="395"/>
        <end position="552"/>
    </location>
</feature>
<dbReference type="Pfam" id="PF00176">
    <property type="entry name" value="SNF2-rel_dom"/>
    <property type="match status" value="1"/>
</dbReference>
<dbReference type="Gene3D" id="3.40.50.300">
    <property type="entry name" value="P-loop containing nucleotide triphosphate hydrolases"/>
    <property type="match status" value="1"/>
</dbReference>
<dbReference type="SUPFAM" id="SSF52540">
    <property type="entry name" value="P-loop containing nucleoside triphosphate hydrolases"/>
    <property type="match status" value="2"/>
</dbReference>
<organism evidence="8 9">
    <name type="scientific">Molorchus minor</name>
    <dbReference type="NCBI Taxonomy" id="1323400"/>
    <lineage>
        <taxon>Eukaryota</taxon>
        <taxon>Metazoa</taxon>
        <taxon>Ecdysozoa</taxon>
        <taxon>Arthropoda</taxon>
        <taxon>Hexapoda</taxon>
        <taxon>Insecta</taxon>
        <taxon>Pterygota</taxon>
        <taxon>Neoptera</taxon>
        <taxon>Endopterygota</taxon>
        <taxon>Coleoptera</taxon>
        <taxon>Polyphaga</taxon>
        <taxon>Cucujiformia</taxon>
        <taxon>Chrysomeloidea</taxon>
        <taxon>Cerambycidae</taxon>
        <taxon>Lamiinae</taxon>
        <taxon>Monochamini</taxon>
        <taxon>Molorchus</taxon>
    </lineage>
</organism>
<dbReference type="Proteomes" id="UP001162164">
    <property type="component" value="Unassembled WGS sequence"/>
</dbReference>
<dbReference type="PANTHER" id="PTHR45766:SF6">
    <property type="entry name" value="SWI_SNF-RELATED MATRIX-ASSOCIATED ACTIN-DEPENDENT REGULATOR OF CHROMATIN SUBFAMILY A-LIKE PROTEIN 1"/>
    <property type="match status" value="1"/>
</dbReference>
<proteinExistence type="inferred from homology"/>
<dbReference type="InterPro" id="IPR027417">
    <property type="entry name" value="P-loop_NTPase"/>
</dbReference>
<dbReference type="Pfam" id="PF07443">
    <property type="entry name" value="HARP"/>
    <property type="match status" value="1"/>
</dbReference>
<feature type="domain" description="HARP" evidence="7">
    <location>
        <begin position="11"/>
        <end position="84"/>
    </location>
</feature>
<keyword evidence="9" id="KW-1185">Reference proteome</keyword>
<protein>
    <recommendedName>
        <fullName evidence="10">SWI/SNF-related matrix-associated actin-dependent regulator of chromatin subfamily A-like protein 1</fullName>
    </recommendedName>
</protein>
<reference evidence="8" key="1">
    <citation type="journal article" date="2023" name="Insect Mol. Biol.">
        <title>Genome sequencing provides insights into the evolution of gene families encoding plant cell wall-degrading enzymes in longhorned beetles.</title>
        <authorList>
            <person name="Shin N.R."/>
            <person name="Okamura Y."/>
            <person name="Kirsch R."/>
            <person name="Pauchet Y."/>
        </authorList>
    </citation>
    <scope>NUCLEOTIDE SEQUENCE</scope>
    <source>
        <strain evidence="8">MMC_N1</strain>
    </source>
</reference>
<gene>
    <name evidence="8" type="ORF">NQ317_004934</name>
</gene>
<evidence type="ECO:0000313" key="8">
    <source>
        <dbReference type="EMBL" id="KAJ8981754.1"/>
    </source>
</evidence>
<dbReference type="InterPro" id="IPR014001">
    <property type="entry name" value="Helicase_ATP-bd"/>
</dbReference>
<dbReference type="InterPro" id="IPR001650">
    <property type="entry name" value="Helicase_C-like"/>
</dbReference>
<keyword evidence="3" id="KW-0539">Nucleus</keyword>
<evidence type="ECO:0000259" key="7">
    <source>
        <dbReference type="PROSITE" id="PS51467"/>
    </source>
</evidence>
<dbReference type="PANTHER" id="PTHR45766">
    <property type="entry name" value="DNA ANNEALING HELICASE AND ENDONUCLEASE ZRANB3 FAMILY MEMBER"/>
    <property type="match status" value="1"/>
</dbReference>
<dbReference type="PROSITE" id="PS51194">
    <property type="entry name" value="HELICASE_CTER"/>
    <property type="match status" value="1"/>
</dbReference>
<dbReference type="Pfam" id="PF00271">
    <property type="entry name" value="Helicase_C"/>
    <property type="match status" value="1"/>
</dbReference>
<dbReference type="InterPro" id="IPR038718">
    <property type="entry name" value="SNF2-like_sf"/>
</dbReference>
<dbReference type="InterPro" id="IPR049730">
    <property type="entry name" value="SNF2/RAD54-like_C"/>
</dbReference>
<feature type="domain" description="Helicase ATP-binding" evidence="5">
    <location>
        <begin position="122"/>
        <end position="278"/>
    </location>
</feature>
<dbReference type="CDD" id="cd18793">
    <property type="entry name" value="SF2_C_SNF"/>
    <property type="match status" value="1"/>
</dbReference>
<dbReference type="InterPro" id="IPR010003">
    <property type="entry name" value="HARP_dom"/>
</dbReference>
<dbReference type="PROSITE" id="PS51467">
    <property type="entry name" value="HARP"/>
    <property type="match status" value="1"/>
</dbReference>
<dbReference type="PROSITE" id="PS51192">
    <property type="entry name" value="HELICASE_ATP_BIND_1"/>
    <property type="match status" value="1"/>
</dbReference>
<evidence type="ECO:0000313" key="9">
    <source>
        <dbReference type="Proteomes" id="UP001162164"/>
    </source>
</evidence>
<sequence length="624" mass="70774">MNKTPSKQQFYGQQLIAKCVLTSSERFCVELDGFLQGVIDSFKTIGSRIYDPKTRTWSFNIKDYNLFLTKLGPLQSKVVIQKLPSFILTCLNTPQNEVEIDYDKLDPVLSSSLLPFQVEGLKFGIAKNGRCLIADDMGLGKTFQALAIANYYMNDWPLLIATTASMKTVWEETIRKYLPSVSVMQVQYMVSGKDYIGDSKILIVSHDMMKRALDRLLEKGFGVVIIDESHVLKCFKTQNFKAASLLAKKAKRIILLSGTPALSKPSELFTQLSLIDDKFFKSFYTYSERYCDGKQTNFGWDASGKSNLQELEIILSRKFMIRRTKEDVIKALPNKEQEIIKLDTKLNEFSENDKKVLNALANKYNTQKNGAEKHALLLTYFAETAKLKIPSVCSHILQVLEKKIKFIVFAHHQTMINAIDEVLKKKNVKHIRIDGNTGTDQRKFFISKFQTDDNYMCAVLSITSCNAGITLTAASLVLFAELHWNPSILSQAESRAHRIGQQNTVTVQYLLAPGTADDSIWTLLQEKQDTLKEIGLSKDSFDNMSLKQQCSNDNVTDGLNISSIGESSFRDITSYFTPEKKRKHSQTDDDVFNDGFDDILCKVVEKEEEMFNDGMDDILCKIDF</sequence>
<dbReference type="EMBL" id="JAPWTJ010000167">
    <property type="protein sequence ID" value="KAJ8981754.1"/>
    <property type="molecule type" value="Genomic_DNA"/>
</dbReference>
<dbReference type="SMART" id="SM00487">
    <property type="entry name" value="DEXDc"/>
    <property type="match status" value="1"/>
</dbReference>
<evidence type="ECO:0000256" key="3">
    <source>
        <dbReference type="ARBA" id="ARBA00023242"/>
    </source>
</evidence>
<evidence type="ECO:0000256" key="2">
    <source>
        <dbReference type="ARBA" id="ARBA00022801"/>
    </source>
</evidence>
<keyword evidence="2" id="KW-0378">Hydrolase</keyword>
<name>A0ABQ9JUM5_9CUCU</name>
<dbReference type="SMART" id="SM00490">
    <property type="entry name" value="HELICc"/>
    <property type="match status" value="1"/>
</dbReference>
<evidence type="ECO:0000259" key="6">
    <source>
        <dbReference type="PROSITE" id="PS51194"/>
    </source>
</evidence>
<evidence type="ECO:0008006" key="10">
    <source>
        <dbReference type="Google" id="ProtNLM"/>
    </source>
</evidence>
<evidence type="ECO:0000256" key="4">
    <source>
        <dbReference type="PROSITE-ProRule" id="PRU00800"/>
    </source>
</evidence>
<comment type="subcellular location">
    <subcellularLocation>
        <location evidence="1">Nucleus</location>
    </subcellularLocation>
</comment>